<comment type="caution">
    <text evidence="3">The sequence shown here is derived from an EMBL/GenBank/DDBJ whole genome shotgun (WGS) entry which is preliminary data.</text>
</comment>
<dbReference type="Pfam" id="PF00856">
    <property type="entry name" value="SET"/>
    <property type="match status" value="1"/>
</dbReference>
<dbReference type="PANTHER" id="PTHR46167:SF1">
    <property type="entry name" value="N-LYSINE METHYLTRANSFERASE KMT5A"/>
    <property type="match status" value="1"/>
</dbReference>
<keyword evidence="1" id="KW-1133">Transmembrane helix</keyword>
<dbReference type="AlphaFoldDB" id="A0A9W6ZR16"/>
<dbReference type="EMBL" id="BRXW01000458">
    <property type="protein sequence ID" value="GMH56806.1"/>
    <property type="molecule type" value="Genomic_DNA"/>
</dbReference>
<dbReference type="InterPro" id="IPR046341">
    <property type="entry name" value="SET_dom_sf"/>
</dbReference>
<dbReference type="SMART" id="SM00317">
    <property type="entry name" value="SET"/>
    <property type="match status" value="1"/>
</dbReference>
<dbReference type="GO" id="GO:0005700">
    <property type="term" value="C:polytene chromosome"/>
    <property type="evidence" value="ECO:0007669"/>
    <property type="project" value="TreeGrafter"/>
</dbReference>
<feature type="domain" description="SET" evidence="2">
    <location>
        <begin position="101"/>
        <end position="225"/>
    </location>
</feature>
<dbReference type="Gene3D" id="2.170.270.10">
    <property type="entry name" value="SET domain"/>
    <property type="match status" value="1"/>
</dbReference>
<evidence type="ECO:0000313" key="3">
    <source>
        <dbReference type="EMBL" id="GMH56806.1"/>
    </source>
</evidence>
<dbReference type="InterPro" id="IPR001214">
    <property type="entry name" value="SET_dom"/>
</dbReference>
<evidence type="ECO:0000313" key="4">
    <source>
        <dbReference type="Proteomes" id="UP001165122"/>
    </source>
</evidence>
<accession>A0A9W6ZR16</accession>
<dbReference type="InterPro" id="IPR051760">
    <property type="entry name" value="KMT5A"/>
</dbReference>
<evidence type="ECO:0000256" key="1">
    <source>
        <dbReference type="SAM" id="Phobius"/>
    </source>
</evidence>
<name>A0A9W6ZR16_9STRA</name>
<dbReference type="SUPFAM" id="SSF82199">
    <property type="entry name" value="SET domain"/>
    <property type="match status" value="1"/>
</dbReference>
<dbReference type="GO" id="GO:0042799">
    <property type="term" value="F:histone H4K20 methyltransferase activity"/>
    <property type="evidence" value="ECO:0007669"/>
    <property type="project" value="TreeGrafter"/>
</dbReference>
<evidence type="ECO:0000259" key="2">
    <source>
        <dbReference type="PROSITE" id="PS50280"/>
    </source>
</evidence>
<keyword evidence="1" id="KW-0812">Transmembrane</keyword>
<organism evidence="3 4">
    <name type="scientific">Triparma laevis f. longispina</name>
    <dbReference type="NCBI Taxonomy" id="1714387"/>
    <lineage>
        <taxon>Eukaryota</taxon>
        <taxon>Sar</taxon>
        <taxon>Stramenopiles</taxon>
        <taxon>Ochrophyta</taxon>
        <taxon>Bolidophyceae</taxon>
        <taxon>Parmales</taxon>
        <taxon>Triparmaceae</taxon>
        <taxon>Triparma</taxon>
    </lineage>
</organism>
<keyword evidence="4" id="KW-1185">Reference proteome</keyword>
<protein>
    <recommendedName>
        <fullName evidence="2">SET domain-containing protein</fullName>
    </recommendedName>
</protein>
<dbReference type="GO" id="GO:0005634">
    <property type="term" value="C:nucleus"/>
    <property type="evidence" value="ECO:0007669"/>
    <property type="project" value="TreeGrafter"/>
</dbReference>
<proteinExistence type="predicted"/>
<feature type="transmembrane region" description="Helical" evidence="1">
    <location>
        <begin position="6"/>
        <end position="27"/>
    </location>
</feature>
<gene>
    <name evidence="3" type="ORF">TrLO_g11276</name>
</gene>
<dbReference type="PANTHER" id="PTHR46167">
    <property type="entry name" value="N-LYSINE METHYLTRANSFERASE KMT5A"/>
    <property type="match status" value="1"/>
</dbReference>
<dbReference type="GO" id="GO:0006357">
    <property type="term" value="P:regulation of transcription by RNA polymerase II"/>
    <property type="evidence" value="ECO:0007669"/>
    <property type="project" value="TreeGrafter"/>
</dbReference>
<reference evidence="4" key="1">
    <citation type="journal article" date="2023" name="Commun. Biol.">
        <title>Genome analysis of Parmales, the sister group of diatoms, reveals the evolutionary specialization of diatoms from phago-mixotrophs to photoautotrophs.</title>
        <authorList>
            <person name="Ban H."/>
            <person name="Sato S."/>
            <person name="Yoshikawa S."/>
            <person name="Yamada K."/>
            <person name="Nakamura Y."/>
            <person name="Ichinomiya M."/>
            <person name="Sato N."/>
            <person name="Blanc-Mathieu R."/>
            <person name="Endo H."/>
            <person name="Kuwata A."/>
            <person name="Ogata H."/>
        </authorList>
    </citation>
    <scope>NUCLEOTIDE SEQUENCE [LARGE SCALE GENOMIC DNA]</scope>
    <source>
        <strain evidence="4">NIES 3700</strain>
    </source>
</reference>
<sequence>MDLRCFYILYLTTITVVYSFSVVQNIFRRPPISSLPPSSSVDAEDLRRRFKATTLNSIISNVEQSLGPLLPITTTFSIATYCYVTYNAPLWNLKKSLELGNGIEIRESPGKGLGAFYVNSNVIKEGSIVGQYKGDLLTLNELSKKYPPINGTISKNDYLFEIRESSLYIDAKDADSTSVNWTRYINHIEGDEVNLRVEVNALHKIVWFEAIRDIKKGEELCFDYGERYWEGYEGMVK</sequence>
<dbReference type="Proteomes" id="UP001165122">
    <property type="component" value="Unassembled WGS sequence"/>
</dbReference>
<dbReference type="PROSITE" id="PS50280">
    <property type="entry name" value="SET"/>
    <property type="match status" value="1"/>
</dbReference>
<keyword evidence="1" id="KW-0472">Membrane</keyword>
<dbReference type="OrthoDB" id="196351at2759"/>